<feature type="domain" description="KOW" evidence="7">
    <location>
        <begin position="5"/>
        <end position="32"/>
    </location>
</feature>
<evidence type="ECO:0000256" key="4">
    <source>
        <dbReference type="ARBA" id="ARBA00035206"/>
    </source>
</evidence>
<evidence type="ECO:0000256" key="5">
    <source>
        <dbReference type="HAMAP-Rule" id="MF_01326"/>
    </source>
</evidence>
<evidence type="ECO:0000256" key="1">
    <source>
        <dbReference type="ARBA" id="ARBA00010618"/>
    </source>
</evidence>
<proteinExistence type="inferred from homology"/>
<evidence type="ECO:0000256" key="2">
    <source>
        <dbReference type="ARBA" id="ARBA00022980"/>
    </source>
</evidence>
<dbReference type="PROSITE" id="PS01108">
    <property type="entry name" value="RIBOSOMAL_L24"/>
    <property type="match status" value="1"/>
</dbReference>
<evidence type="ECO:0000256" key="3">
    <source>
        <dbReference type="ARBA" id="ARBA00023274"/>
    </source>
</evidence>
<dbReference type="InterPro" id="IPR057264">
    <property type="entry name" value="Ribosomal_uL24_C"/>
</dbReference>
<sequence length="111" mass="12020">MPGARIKKDDTVMVLAGKSRGHTGRVVTVLPREGRVLVEGAALAKKHQRASGKKSKSGSQLQQGGIIDKEMFIDISNVQIVCRSCGKPTRVGHRIEGDDKVRICRKCEAAL</sequence>
<dbReference type="InterPro" id="IPR003256">
    <property type="entry name" value="Ribosomal_uL24"/>
</dbReference>
<dbReference type="Pfam" id="PF00467">
    <property type="entry name" value="KOW"/>
    <property type="match status" value="1"/>
</dbReference>
<dbReference type="PANTHER" id="PTHR12903">
    <property type="entry name" value="MITOCHONDRIAL RIBOSOMAL PROTEIN L24"/>
    <property type="match status" value="1"/>
</dbReference>
<protein>
    <recommendedName>
        <fullName evidence="4 5">Large ribosomal subunit protein uL24</fullName>
    </recommendedName>
</protein>
<keyword evidence="5" id="KW-0694">RNA-binding</keyword>
<keyword evidence="2 5" id="KW-0689">Ribosomal protein</keyword>
<dbReference type="SMART" id="SM00739">
    <property type="entry name" value="KOW"/>
    <property type="match status" value="1"/>
</dbReference>
<dbReference type="GO" id="GO:0006412">
    <property type="term" value="P:translation"/>
    <property type="evidence" value="ECO:0007669"/>
    <property type="project" value="UniProtKB-UniRule"/>
</dbReference>
<dbReference type="GO" id="GO:0019843">
    <property type="term" value="F:rRNA binding"/>
    <property type="evidence" value="ECO:0007669"/>
    <property type="project" value="UniProtKB-UniRule"/>
</dbReference>
<reference evidence="8" key="1">
    <citation type="journal article" date="2015" name="ISME J.">
        <title>Aquifer environment selects for microbial species cohorts in sediment and groundwater.</title>
        <authorList>
            <person name="Hug L.A."/>
            <person name="Thomas B.C."/>
            <person name="Brown C.T."/>
            <person name="Frischkorn K.R."/>
            <person name="Williams K.H."/>
            <person name="Tringe S.G."/>
            <person name="Banfield J.F."/>
        </authorList>
    </citation>
    <scope>NUCLEOTIDE SEQUENCE</scope>
</reference>
<dbReference type="AlphaFoldDB" id="A0A0H4T2P5"/>
<comment type="function">
    <text evidence="5">One of the proteins that surrounds the polypeptide exit tunnel on the outside of the subunit.</text>
</comment>
<evidence type="ECO:0000259" key="7">
    <source>
        <dbReference type="SMART" id="SM00739"/>
    </source>
</evidence>
<dbReference type="InterPro" id="IPR014722">
    <property type="entry name" value="Rib_uL2_dom2"/>
</dbReference>
<dbReference type="InterPro" id="IPR041988">
    <property type="entry name" value="Ribosomal_uL24_KOW"/>
</dbReference>
<accession>A0A0H4T2P5</accession>
<dbReference type="NCBIfam" id="TIGR01079">
    <property type="entry name" value="rplX_bact"/>
    <property type="match status" value="1"/>
</dbReference>
<keyword evidence="5" id="KW-0699">rRNA-binding</keyword>
<evidence type="ECO:0000313" key="8">
    <source>
        <dbReference type="EMBL" id="AKQ00950.1"/>
    </source>
</evidence>
<dbReference type="InterPro" id="IPR005824">
    <property type="entry name" value="KOW"/>
</dbReference>
<dbReference type="InterPro" id="IPR005825">
    <property type="entry name" value="Ribosomal_uL24_CS"/>
</dbReference>
<dbReference type="GO" id="GO:0005840">
    <property type="term" value="C:ribosome"/>
    <property type="evidence" value="ECO:0007669"/>
    <property type="project" value="UniProtKB-KW"/>
</dbReference>
<dbReference type="EMBL" id="KT006944">
    <property type="protein sequence ID" value="AKQ00950.1"/>
    <property type="molecule type" value="Genomic_DNA"/>
</dbReference>
<dbReference type="InterPro" id="IPR008991">
    <property type="entry name" value="Translation_prot_SH3-like_sf"/>
</dbReference>
<dbReference type="SUPFAM" id="SSF50104">
    <property type="entry name" value="Translation proteins SH3-like domain"/>
    <property type="match status" value="1"/>
</dbReference>
<comment type="subunit">
    <text evidence="5">Part of the 50S ribosomal subunit.</text>
</comment>
<name>A0A0H4T2P5_9ACTN</name>
<dbReference type="Pfam" id="PF17136">
    <property type="entry name" value="ribosomal_L24"/>
    <property type="match status" value="1"/>
</dbReference>
<dbReference type="HAMAP" id="MF_01326_B">
    <property type="entry name" value="Ribosomal_uL24_B"/>
    <property type="match status" value="1"/>
</dbReference>
<dbReference type="GO" id="GO:0003735">
    <property type="term" value="F:structural constituent of ribosome"/>
    <property type="evidence" value="ECO:0007669"/>
    <property type="project" value="InterPro"/>
</dbReference>
<evidence type="ECO:0000256" key="6">
    <source>
        <dbReference type="RuleBase" id="RU003477"/>
    </source>
</evidence>
<comment type="function">
    <text evidence="5">One of two assembly initiator proteins, it binds directly to the 5'-end of the 23S rRNA, where it nucleates assembly of the 50S subunit.</text>
</comment>
<comment type="similarity">
    <text evidence="1 5 6">Belongs to the universal ribosomal protein uL24 family.</text>
</comment>
<organism evidence="8">
    <name type="scientific">uncultured actinobacterium Rifle_16ft_4_minimus_12599</name>
    <dbReference type="NCBI Taxonomy" id="1665144"/>
    <lineage>
        <taxon>Bacteria</taxon>
        <taxon>Bacillati</taxon>
        <taxon>Actinomycetota</taxon>
        <taxon>Actinomycetes</taxon>
        <taxon>marine Actinobacteria clade</taxon>
        <taxon>environmental samples</taxon>
    </lineage>
</organism>
<dbReference type="CDD" id="cd06089">
    <property type="entry name" value="KOW_RPL26"/>
    <property type="match status" value="1"/>
</dbReference>
<keyword evidence="3 5" id="KW-0687">Ribonucleoprotein</keyword>
<dbReference type="Gene3D" id="2.30.30.30">
    <property type="match status" value="1"/>
</dbReference>
<gene>
    <name evidence="5 8" type="primary">rplX</name>
</gene>
<dbReference type="GO" id="GO:1990904">
    <property type="term" value="C:ribonucleoprotein complex"/>
    <property type="evidence" value="ECO:0007669"/>
    <property type="project" value="UniProtKB-KW"/>
</dbReference>